<protein>
    <recommendedName>
        <fullName evidence="3">DUF1788 domain-containing protein</fullName>
    </recommendedName>
</protein>
<evidence type="ECO:0008006" key="3">
    <source>
        <dbReference type="Google" id="ProtNLM"/>
    </source>
</evidence>
<accession>A0ABS2N7V0</accession>
<reference evidence="1 2" key="1">
    <citation type="submission" date="2021-01" db="EMBL/GenBank/DDBJ databases">
        <title>Genomic Encyclopedia of Type Strains, Phase IV (KMG-IV): sequencing the most valuable type-strain genomes for metagenomic binning, comparative biology and taxonomic classification.</title>
        <authorList>
            <person name="Goeker M."/>
        </authorList>
    </citation>
    <scope>NUCLEOTIDE SEQUENCE [LARGE SCALE GENOMIC DNA]</scope>
    <source>
        <strain evidence="1 2">DSM 24834</strain>
    </source>
</reference>
<comment type="caution">
    <text evidence="1">The sequence shown here is derived from an EMBL/GenBank/DDBJ whole genome shotgun (WGS) entry which is preliminary data.</text>
</comment>
<proteinExistence type="predicted"/>
<organism evidence="1 2">
    <name type="scientific">Rossellomorea pakistanensis</name>
    <dbReference type="NCBI Taxonomy" id="992288"/>
    <lineage>
        <taxon>Bacteria</taxon>
        <taxon>Bacillati</taxon>
        <taxon>Bacillota</taxon>
        <taxon>Bacilli</taxon>
        <taxon>Bacillales</taxon>
        <taxon>Bacillaceae</taxon>
        <taxon>Rossellomorea</taxon>
    </lineage>
</organism>
<dbReference type="RefSeq" id="WP_205168142.1">
    <property type="nucleotide sequence ID" value="NZ_JAFBDZ010000001.1"/>
</dbReference>
<evidence type="ECO:0000313" key="2">
    <source>
        <dbReference type="Proteomes" id="UP001646157"/>
    </source>
</evidence>
<evidence type="ECO:0000313" key="1">
    <source>
        <dbReference type="EMBL" id="MBM7583926.1"/>
    </source>
</evidence>
<dbReference type="Proteomes" id="UP001646157">
    <property type="component" value="Unassembled WGS sequence"/>
</dbReference>
<sequence length="181" mass="20887">MSNTYERLKQMERRINEKGFTTPTGIGSEIPHYVFDYPAEDELVVRTYVEGVLKRPSINIKEIHLFQFLLSLFEDDLDELIEISVEEGFEELVHALQTVLEDQDVIVESFIDQADDAEIVFITGVGNAHPLLRSSQLLKKLSNHAFRIPIILFYPGHFTGLELRLFGMLQNEDQYQLSRIS</sequence>
<gene>
    <name evidence="1" type="ORF">JOC86_000463</name>
</gene>
<name>A0ABS2N7V0_9BACI</name>
<dbReference type="Pfam" id="PF08747">
    <property type="entry name" value="BrxB"/>
    <property type="match status" value="1"/>
</dbReference>
<dbReference type="EMBL" id="JAFBDZ010000001">
    <property type="protein sequence ID" value="MBM7583926.1"/>
    <property type="molecule type" value="Genomic_DNA"/>
</dbReference>
<dbReference type="InterPro" id="IPR014858">
    <property type="entry name" value="BrxB"/>
</dbReference>
<keyword evidence="2" id="KW-1185">Reference proteome</keyword>